<feature type="transmembrane region" description="Helical" evidence="1">
    <location>
        <begin position="12"/>
        <end position="38"/>
    </location>
</feature>
<evidence type="ECO:0000313" key="2">
    <source>
        <dbReference type="EMBL" id="NYD20821.1"/>
    </source>
</evidence>
<evidence type="ECO:0000256" key="1">
    <source>
        <dbReference type="SAM" id="Phobius"/>
    </source>
</evidence>
<dbReference type="RefSeq" id="WP_179748706.1">
    <property type="nucleotide sequence ID" value="NZ_BAAAGN010000002.1"/>
</dbReference>
<proteinExistence type="predicted"/>
<protein>
    <submittedName>
        <fullName evidence="2">Prepilin-type N-terminal cleavage/methylation domain-containing protein</fullName>
    </submittedName>
</protein>
<dbReference type="Proteomes" id="UP000521922">
    <property type="component" value="Unassembled WGS sequence"/>
</dbReference>
<keyword evidence="1" id="KW-0472">Membrane</keyword>
<keyword evidence="1" id="KW-1133">Transmembrane helix</keyword>
<gene>
    <name evidence="2" type="ORF">BJ968_000361</name>
</gene>
<dbReference type="InterPro" id="IPR012902">
    <property type="entry name" value="N_methyl_site"/>
</dbReference>
<name>A0A7Y9AS86_9ACTN</name>
<dbReference type="Pfam" id="PF07963">
    <property type="entry name" value="N_methyl"/>
    <property type="match status" value="1"/>
</dbReference>
<accession>A0A7Y9AS86</accession>
<organism evidence="2 3">
    <name type="scientific">Kineococcus aurantiacus</name>
    <dbReference type="NCBI Taxonomy" id="37633"/>
    <lineage>
        <taxon>Bacteria</taxon>
        <taxon>Bacillati</taxon>
        <taxon>Actinomycetota</taxon>
        <taxon>Actinomycetes</taxon>
        <taxon>Kineosporiales</taxon>
        <taxon>Kineosporiaceae</taxon>
        <taxon>Kineococcus</taxon>
    </lineage>
</organism>
<dbReference type="AlphaFoldDB" id="A0A7Y9AS86"/>
<dbReference type="NCBIfam" id="TIGR02532">
    <property type="entry name" value="IV_pilin_GFxxxE"/>
    <property type="match status" value="1"/>
</dbReference>
<sequence length="405" mass="42667">MTSLPPEDRHDAGFSLVEVVVALMLLAAIAASTAAFFLRSSVAASEQQRNQAATALASQAMDAARAVRPDYLLAGRSQSAVTNQWNTSSAPLKTSTFPDWDSAAGPASVPALPLASTVQQQGETYSVSTLVGVCYRPAGNVANEQCTKASASNARSTVSGYVRVYRVVVEVSWTTGGSTRCKAGTCTYRADTLVDPSAELRWSVTPAPVVEPSTQGTTAQTGSSTAVTLRTLVDAGNTDQYSKVLVSSTQAGNGYFSLDGTPYNATTRFSGKELTFTPPLNTVGTYSVRWFVRNNDGQSSKTVTMTVPVAPVATADSFTAKLLTSTTTVDVLTNDKPNGGPSVYVEDPVRTAGNCTLTRVGTSNQFKVTTQNALQTCKWTYVLRGVGGDSYLKTDPTVLQVQVIA</sequence>
<comment type="caution">
    <text evidence="2">The sequence shown here is derived from an EMBL/GenBank/DDBJ whole genome shotgun (WGS) entry which is preliminary data.</text>
</comment>
<dbReference type="EMBL" id="JACCBB010000001">
    <property type="protein sequence ID" value="NYD20821.1"/>
    <property type="molecule type" value="Genomic_DNA"/>
</dbReference>
<evidence type="ECO:0000313" key="3">
    <source>
        <dbReference type="Proteomes" id="UP000521922"/>
    </source>
</evidence>
<reference evidence="2 3" key="1">
    <citation type="submission" date="2020-07" db="EMBL/GenBank/DDBJ databases">
        <title>Sequencing the genomes of 1000 actinobacteria strains.</title>
        <authorList>
            <person name="Klenk H.-P."/>
        </authorList>
    </citation>
    <scope>NUCLEOTIDE SEQUENCE [LARGE SCALE GENOMIC DNA]</scope>
    <source>
        <strain evidence="2 3">DSM 7487</strain>
    </source>
</reference>
<keyword evidence="3" id="KW-1185">Reference proteome</keyword>
<keyword evidence="1" id="KW-0812">Transmembrane</keyword>